<evidence type="ECO:0000256" key="3">
    <source>
        <dbReference type="ARBA" id="ARBA00022781"/>
    </source>
</evidence>
<dbReference type="InterPro" id="IPR000711">
    <property type="entry name" value="ATPase_OSCP/dsu"/>
</dbReference>
<sequence length="176" mass="20278">MQTNNEIRCSSTAVSYGKVLFELNIPRESVRKTREILEAVPQLSDLLMNPTVALKKKLAVIDRVFPEDMRNFLKTACRYRRVELMDEIFAAYDRCRDEQNKVLKAVLTCTAPPDEEQKKGMESFLCRKYGAEEAQIEVRYDADLLGGFILRAGSDEYDWSMKGRLDRLTQTLGGRR</sequence>
<dbReference type="GO" id="GO:0046933">
    <property type="term" value="F:proton-transporting ATP synthase activity, rotational mechanism"/>
    <property type="evidence" value="ECO:0007669"/>
    <property type="project" value="UniProtKB-UniRule"/>
</dbReference>
<dbReference type="GO" id="GO:0045259">
    <property type="term" value="C:proton-transporting ATP synthase complex"/>
    <property type="evidence" value="ECO:0007669"/>
    <property type="project" value="UniProtKB-KW"/>
</dbReference>
<comment type="similarity">
    <text evidence="7">Belongs to the ATPase delta chain family.</text>
</comment>
<keyword evidence="3 7" id="KW-0375">Hydrogen ion transport</keyword>
<reference evidence="8" key="2">
    <citation type="submission" date="2021-04" db="EMBL/GenBank/DDBJ databases">
        <authorList>
            <person name="Gilroy R."/>
        </authorList>
    </citation>
    <scope>NUCLEOTIDE SEQUENCE</scope>
    <source>
        <strain evidence="8">ChiW19-954</strain>
    </source>
</reference>
<name>A0A9D2NQB1_9FIRM</name>
<evidence type="ECO:0000313" key="8">
    <source>
        <dbReference type="EMBL" id="HJC35453.1"/>
    </source>
</evidence>
<accession>A0A9D2NQB1</accession>
<evidence type="ECO:0000256" key="4">
    <source>
        <dbReference type="ARBA" id="ARBA00023065"/>
    </source>
</evidence>
<evidence type="ECO:0000256" key="6">
    <source>
        <dbReference type="ARBA" id="ARBA00023310"/>
    </source>
</evidence>
<dbReference type="Gene3D" id="1.10.520.20">
    <property type="entry name" value="N-terminal domain of the delta subunit of the F1F0-ATP synthase"/>
    <property type="match status" value="1"/>
</dbReference>
<dbReference type="NCBIfam" id="TIGR01145">
    <property type="entry name" value="ATP_synt_delta"/>
    <property type="match status" value="1"/>
</dbReference>
<dbReference type="Pfam" id="PF00213">
    <property type="entry name" value="OSCP"/>
    <property type="match status" value="1"/>
</dbReference>
<comment type="function">
    <text evidence="7">This protein is part of the stalk that links CF(0) to CF(1). It either transmits conformational changes from CF(0) to CF(1) or is implicated in proton conduction.</text>
</comment>
<keyword evidence="7" id="KW-0139">CF(1)</keyword>
<gene>
    <name evidence="7 8" type="primary">atpH</name>
    <name evidence="8" type="ORF">H9758_12840</name>
</gene>
<comment type="subcellular location">
    <subcellularLocation>
        <location evidence="7">Cell membrane</location>
        <topology evidence="7">Peripheral membrane protein</topology>
    </subcellularLocation>
    <subcellularLocation>
        <location evidence="1">Membrane</location>
    </subcellularLocation>
</comment>
<dbReference type="GO" id="GO:0005886">
    <property type="term" value="C:plasma membrane"/>
    <property type="evidence" value="ECO:0007669"/>
    <property type="project" value="UniProtKB-SubCell"/>
</dbReference>
<proteinExistence type="inferred from homology"/>
<dbReference type="SUPFAM" id="SSF47928">
    <property type="entry name" value="N-terminal domain of the delta subunit of the F1F0-ATP synthase"/>
    <property type="match status" value="1"/>
</dbReference>
<evidence type="ECO:0000313" key="9">
    <source>
        <dbReference type="Proteomes" id="UP000823890"/>
    </source>
</evidence>
<evidence type="ECO:0000256" key="7">
    <source>
        <dbReference type="HAMAP-Rule" id="MF_01416"/>
    </source>
</evidence>
<keyword evidence="5 7" id="KW-0472">Membrane</keyword>
<reference evidence="8" key="1">
    <citation type="journal article" date="2021" name="PeerJ">
        <title>Extensive microbial diversity within the chicken gut microbiome revealed by metagenomics and culture.</title>
        <authorList>
            <person name="Gilroy R."/>
            <person name="Ravi A."/>
            <person name="Getino M."/>
            <person name="Pursley I."/>
            <person name="Horton D.L."/>
            <person name="Alikhan N.F."/>
            <person name="Baker D."/>
            <person name="Gharbi K."/>
            <person name="Hall N."/>
            <person name="Watson M."/>
            <person name="Adriaenssens E.M."/>
            <person name="Foster-Nyarko E."/>
            <person name="Jarju S."/>
            <person name="Secka A."/>
            <person name="Antonio M."/>
            <person name="Oren A."/>
            <person name="Chaudhuri R.R."/>
            <person name="La Ragione R."/>
            <person name="Hildebrand F."/>
            <person name="Pallen M.J."/>
        </authorList>
    </citation>
    <scope>NUCLEOTIDE SEQUENCE</scope>
    <source>
        <strain evidence="8">ChiW19-954</strain>
    </source>
</reference>
<keyword evidence="2 7" id="KW-0813">Transport</keyword>
<keyword evidence="6 7" id="KW-0066">ATP synthesis</keyword>
<dbReference type="AlphaFoldDB" id="A0A9D2NQB1"/>
<protein>
    <recommendedName>
        <fullName evidence="7">ATP synthase subunit delta</fullName>
    </recommendedName>
    <alternativeName>
        <fullName evidence="7">ATP synthase F(1) sector subunit delta</fullName>
    </alternativeName>
    <alternativeName>
        <fullName evidence="7">F-type ATPase subunit delta</fullName>
        <shortName evidence="7">F-ATPase subunit delta</shortName>
    </alternativeName>
</protein>
<organism evidence="8 9">
    <name type="scientific">Candidatus Mediterraneibacter faecipullorum</name>
    <dbReference type="NCBI Taxonomy" id="2838670"/>
    <lineage>
        <taxon>Bacteria</taxon>
        <taxon>Bacillati</taxon>
        <taxon>Bacillota</taxon>
        <taxon>Clostridia</taxon>
        <taxon>Lachnospirales</taxon>
        <taxon>Lachnospiraceae</taxon>
        <taxon>Mediterraneibacter</taxon>
    </lineage>
</organism>
<evidence type="ECO:0000256" key="5">
    <source>
        <dbReference type="ARBA" id="ARBA00023136"/>
    </source>
</evidence>
<dbReference type="HAMAP" id="MF_01416">
    <property type="entry name" value="ATP_synth_delta_bact"/>
    <property type="match status" value="1"/>
</dbReference>
<evidence type="ECO:0000256" key="2">
    <source>
        <dbReference type="ARBA" id="ARBA00022448"/>
    </source>
</evidence>
<keyword evidence="7" id="KW-1003">Cell membrane</keyword>
<dbReference type="InterPro" id="IPR026015">
    <property type="entry name" value="ATP_synth_OSCP/delta_N_sf"/>
</dbReference>
<dbReference type="Proteomes" id="UP000823890">
    <property type="component" value="Unassembled WGS sequence"/>
</dbReference>
<comment type="caution">
    <text evidence="8">The sequence shown here is derived from an EMBL/GenBank/DDBJ whole genome shotgun (WGS) entry which is preliminary data.</text>
</comment>
<dbReference type="PRINTS" id="PR00125">
    <property type="entry name" value="ATPASEDELTA"/>
</dbReference>
<dbReference type="EMBL" id="DWWO01000150">
    <property type="protein sequence ID" value="HJC35453.1"/>
    <property type="molecule type" value="Genomic_DNA"/>
</dbReference>
<comment type="function">
    <text evidence="7">F(1)F(0) ATP synthase produces ATP from ADP in the presence of a proton or sodium gradient. F-type ATPases consist of two structural domains, F(1) containing the extramembraneous catalytic core and F(0) containing the membrane proton channel, linked together by a central stalk and a peripheral stalk. During catalysis, ATP synthesis in the catalytic domain of F(1) is coupled via a rotary mechanism of the central stalk subunits to proton translocation.</text>
</comment>
<dbReference type="PANTHER" id="PTHR11910">
    <property type="entry name" value="ATP SYNTHASE DELTA CHAIN"/>
    <property type="match status" value="1"/>
</dbReference>
<keyword evidence="4 7" id="KW-0406">Ion transport</keyword>
<evidence type="ECO:0000256" key="1">
    <source>
        <dbReference type="ARBA" id="ARBA00004370"/>
    </source>
</evidence>